<comment type="caution">
    <text evidence="1">The sequence shown here is derived from an EMBL/GenBank/DDBJ whole genome shotgun (WGS) entry which is preliminary data.</text>
</comment>
<name>A0ABW7TPY1_9NOCA</name>
<proteinExistence type="predicted"/>
<dbReference type="GeneID" id="93507001"/>
<evidence type="ECO:0000313" key="2">
    <source>
        <dbReference type="Proteomes" id="UP001611263"/>
    </source>
</evidence>
<reference evidence="1 2" key="1">
    <citation type="submission" date="2024-10" db="EMBL/GenBank/DDBJ databases">
        <title>The Natural Products Discovery Center: Release of the First 8490 Sequenced Strains for Exploring Actinobacteria Biosynthetic Diversity.</title>
        <authorList>
            <person name="Kalkreuter E."/>
            <person name="Kautsar S.A."/>
            <person name="Yang D."/>
            <person name="Bader C.D."/>
            <person name="Teijaro C.N."/>
            <person name="Fluegel L."/>
            <person name="Davis C.M."/>
            <person name="Simpson J.R."/>
            <person name="Lauterbach L."/>
            <person name="Steele A.D."/>
            <person name="Gui C."/>
            <person name="Meng S."/>
            <person name="Li G."/>
            <person name="Viehrig K."/>
            <person name="Ye F."/>
            <person name="Su P."/>
            <person name="Kiefer A.F."/>
            <person name="Nichols A."/>
            <person name="Cepeda A.J."/>
            <person name="Yan W."/>
            <person name="Fan B."/>
            <person name="Jiang Y."/>
            <person name="Adhikari A."/>
            <person name="Zheng C.-J."/>
            <person name="Schuster L."/>
            <person name="Cowan T.M."/>
            <person name="Smanski M.J."/>
            <person name="Chevrette M.G."/>
            <person name="De Carvalho L.P.S."/>
            <person name="Shen B."/>
        </authorList>
    </citation>
    <scope>NUCLEOTIDE SEQUENCE [LARGE SCALE GENOMIC DNA]</scope>
    <source>
        <strain evidence="1 2">NPDC020568</strain>
    </source>
</reference>
<protein>
    <submittedName>
        <fullName evidence="1">Uncharacterized protein</fullName>
    </submittedName>
</protein>
<sequence>MNDLYADPAALRATGPRFTAVADDVATAAGRLRGVIEAEGECWGTDQLGQAFSKDYKPGEVEGQEAIQGLRDVFAGYAKDLPAVADSLQAQDDSTQFSPYSDQHGPLSLALTLGADFIETEPTNLDLDDVGCIQPGGHAATRAHHVNYVALGHWFTHQLAEIETYGEARYHRPPHVGGSISQKYR</sequence>
<gene>
    <name evidence="1" type="ORF">ACH4WX_20540</name>
</gene>
<dbReference type="EMBL" id="JBIRUQ010000005">
    <property type="protein sequence ID" value="MFI1463111.1"/>
    <property type="molecule type" value="Genomic_DNA"/>
</dbReference>
<evidence type="ECO:0000313" key="1">
    <source>
        <dbReference type="EMBL" id="MFI1463111.1"/>
    </source>
</evidence>
<accession>A0ABW7TPY1</accession>
<keyword evidence="2" id="KW-1185">Reference proteome</keyword>
<organism evidence="1 2">
    <name type="scientific">Nocardia carnea</name>
    <dbReference type="NCBI Taxonomy" id="37328"/>
    <lineage>
        <taxon>Bacteria</taxon>
        <taxon>Bacillati</taxon>
        <taxon>Actinomycetota</taxon>
        <taxon>Actinomycetes</taxon>
        <taxon>Mycobacteriales</taxon>
        <taxon>Nocardiaceae</taxon>
        <taxon>Nocardia</taxon>
    </lineage>
</organism>
<dbReference type="RefSeq" id="WP_156052253.1">
    <property type="nucleotide sequence ID" value="NZ_JBIRUQ010000005.1"/>
</dbReference>
<dbReference type="Gene3D" id="1.10.287.1060">
    <property type="entry name" value="ESAT-6-like"/>
    <property type="match status" value="1"/>
</dbReference>
<dbReference type="Proteomes" id="UP001611263">
    <property type="component" value="Unassembled WGS sequence"/>
</dbReference>